<evidence type="ECO:0000313" key="8">
    <source>
        <dbReference type="Proteomes" id="UP000233398"/>
    </source>
</evidence>
<name>A0A2N0VJV7_9BACT</name>
<dbReference type="RefSeq" id="WP_101071716.1">
    <property type="nucleotide sequence ID" value="NZ_PISP01000001.1"/>
</dbReference>
<dbReference type="PANTHER" id="PTHR47245:SF1">
    <property type="entry name" value="FOLDASE PROTEIN PRSA"/>
    <property type="match status" value="1"/>
</dbReference>
<dbReference type="PANTHER" id="PTHR47245">
    <property type="entry name" value="PEPTIDYLPROLYL ISOMERASE"/>
    <property type="match status" value="1"/>
</dbReference>
<evidence type="ECO:0000256" key="2">
    <source>
        <dbReference type="ARBA" id="ARBA00013194"/>
    </source>
</evidence>
<dbReference type="InterPro" id="IPR027304">
    <property type="entry name" value="Trigger_fact/SurA_dom_sf"/>
</dbReference>
<dbReference type="EMBL" id="PISP01000001">
    <property type="protein sequence ID" value="PKD44424.1"/>
    <property type="molecule type" value="Genomic_DNA"/>
</dbReference>
<evidence type="ECO:0000256" key="3">
    <source>
        <dbReference type="ARBA" id="ARBA00022729"/>
    </source>
</evidence>
<feature type="chain" id="PRO_5014936002" description="peptidylprolyl isomerase" evidence="6">
    <location>
        <begin position="23"/>
        <end position="300"/>
    </location>
</feature>
<gene>
    <name evidence="7" type="ORF">CWD77_02855</name>
</gene>
<organism evidence="7 8">
    <name type="scientific">Rhodohalobacter barkolensis</name>
    <dbReference type="NCBI Taxonomy" id="2053187"/>
    <lineage>
        <taxon>Bacteria</taxon>
        <taxon>Pseudomonadati</taxon>
        <taxon>Balneolota</taxon>
        <taxon>Balneolia</taxon>
        <taxon>Balneolales</taxon>
        <taxon>Balneolaceae</taxon>
        <taxon>Rhodohalobacter</taxon>
    </lineage>
</organism>
<evidence type="ECO:0000313" key="7">
    <source>
        <dbReference type="EMBL" id="PKD44424.1"/>
    </source>
</evidence>
<dbReference type="AlphaFoldDB" id="A0A2N0VJV7"/>
<dbReference type="InterPro" id="IPR046357">
    <property type="entry name" value="PPIase_dom_sf"/>
</dbReference>
<accession>A0A2N0VJV7</accession>
<proteinExistence type="predicted"/>
<sequence length="300" mass="35052">MKYIFYLSLYFSSILLITACNGGLQQTDSPVLARAGGEVLTLQMALEEIPKTVLEQDSLQAIQSYTDQWINSAVTVKHAQNIGLDKTSEVGRKLQRMENQLLEQALKDYLVDRNLDEIEVTREEAQTYYQTHKDQFTLDEKYVRYRHITTQTRTDADNANRDLMRGRDWREILEDYSTNPDLQYRQSQQFWPISMAGEDIPMLNQYLTVIGLSERSPIYFYGGNYHLVQLMEERPAGDHPDLDWLIPQIEEWLKLEKARRITNSYIRNLYLEASANNEIDRTNVTDIESILSEYQNNTTQ</sequence>
<keyword evidence="3 6" id="KW-0732">Signal</keyword>
<keyword evidence="5" id="KW-0413">Isomerase</keyword>
<dbReference type="OrthoDB" id="1524608at2"/>
<dbReference type="PROSITE" id="PS51257">
    <property type="entry name" value="PROKAR_LIPOPROTEIN"/>
    <property type="match status" value="1"/>
</dbReference>
<dbReference type="InterPro" id="IPR050245">
    <property type="entry name" value="PrsA_foldase"/>
</dbReference>
<dbReference type="Gene3D" id="3.10.50.40">
    <property type="match status" value="1"/>
</dbReference>
<evidence type="ECO:0000256" key="1">
    <source>
        <dbReference type="ARBA" id="ARBA00000971"/>
    </source>
</evidence>
<keyword evidence="4" id="KW-0697">Rotamase</keyword>
<protein>
    <recommendedName>
        <fullName evidence="2">peptidylprolyl isomerase</fullName>
        <ecNumber evidence="2">5.2.1.8</ecNumber>
    </recommendedName>
</protein>
<evidence type="ECO:0000256" key="5">
    <source>
        <dbReference type="ARBA" id="ARBA00023235"/>
    </source>
</evidence>
<evidence type="ECO:0000256" key="6">
    <source>
        <dbReference type="SAM" id="SignalP"/>
    </source>
</evidence>
<comment type="caution">
    <text evidence="7">The sequence shown here is derived from an EMBL/GenBank/DDBJ whole genome shotgun (WGS) entry which is preliminary data.</text>
</comment>
<feature type="signal peptide" evidence="6">
    <location>
        <begin position="1"/>
        <end position="22"/>
    </location>
</feature>
<keyword evidence="8" id="KW-1185">Reference proteome</keyword>
<comment type="catalytic activity">
    <reaction evidence="1">
        <text>[protein]-peptidylproline (omega=180) = [protein]-peptidylproline (omega=0)</text>
        <dbReference type="Rhea" id="RHEA:16237"/>
        <dbReference type="Rhea" id="RHEA-COMP:10747"/>
        <dbReference type="Rhea" id="RHEA-COMP:10748"/>
        <dbReference type="ChEBI" id="CHEBI:83833"/>
        <dbReference type="ChEBI" id="CHEBI:83834"/>
        <dbReference type="EC" id="5.2.1.8"/>
    </reaction>
</comment>
<evidence type="ECO:0000256" key="4">
    <source>
        <dbReference type="ARBA" id="ARBA00023110"/>
    </source>
</evidence>
<dbReference type="Gene3D" id="1.10.4030.10">
    <property type="entry name" value="Porin chaperone SurA, peptide-binding domain"/>
    <property type="match status" value="1"/>
</dbReference>
<reference evidence="7 8" key="1">
    <citation type="submission" date="2017-11" db="EMBL/GenBank/DDBJ databases">
        <title>Rhodohalobacter 15182 sp. nov., isolated from a salt lake.</title>
        <authorList>
            <person name="Han S."/>
        </authorList>
    </citation>
    <scope>NUCLEOTIDE SEQUENCE [LARGE SCALE GENOMIC DNA]</scope>
    <source>
        <strain evidence="7 8">15182</strain>
    </source>
</reference>
<dbReference type="EC" id="5.2.1.8" evidence="2"/>
<dbReference type="Proteomes" id="UP000233398">
    <property type="component" value="Unassembled WGS sequence"/>
</dbReference>
<dbReference type="SUPFAM" id="SSF109998">
    <property type="entry name" value="Triger factor/SurA peptide-binding domain-like"/>
    <property type="match status" value="1"/>
</dbReference>
<dbReference type="GO" id="GO:0003755">
    <property type="term" value="F:peptidyl-prolyl cis-trans isomerase activity"/>
    <property type="evidence" value="ECO:0007669"/>
    <property type="project" value="UniProtKB-KW"/>
</dbReference>